<dbReference type="GO" id="GO:0003676">
    <property type="term" value="F:nucleic acid binding"/>
    <property type="evidence" value="ECO:0007669"/>
    <property type="project" value="InterPro"/>
</dbReference>
<dbReference type="Pfam" id="PF00078">
    <property type="entry name" value="RVT_1"/>
    <property type="match status" value="1"/>
</dbReference>
<keyword evidence="4" id="KW-1185">Reference proteome</keyword>
<dbReference type="EMBL" id="JAWDGP010006861">
    <property type="protein sequence ID" value="KAK3734098.1"/>
    <property type="molecule type" value="Genomic_DNA"/>
</dbReference>
<dbReference type="AlphaFoldDB" id="A0AAE0Y6X4"/>
<dbReference type="InterPro" id="IPR005135">
    <property type="entry name" value="Endo/exonuclease/phosphatase"/>
</dbReference>
<dbReference type="Gene3D" id="3.30.420.10">
    <property type="entry name" value="Ribonuclease H-like superfamily/Ribonuclease H"/>
    <property type="match status" value="1"/>
</dbReference>
<dbReference type="PROSITE" id="PS50879">
    <property type="entry name" value="RNASE_H_1"/>
    <property type="match status" value="1"/>
</dbReference>
<dbReference type="CDD" id="cd09276">
    <property type="entry name" value="Rnase_HI_RT_non_LTR"/>
    <property type="match status" value="1"/>
</dbReference>
<dbReference type="CDD" id="cd01650">
    <property type="entry name" value="RT_nLTR_like"/>
    <property type="match status" value="1"/>
</dbReference>
<reference evidence="3" key="1">
    <citation type="journal article" date="2023" name="G3 (Bethesda)">
        <title>A reference genome for the long-term kleptoplast-retaining sea slug Elysia crispata morphotype clarki.</title>
        <authorList>
            <person name="Eastman K.E."/>
            <person name="Pendleton A.L."/>
            <person name="Shaikh M.A."/>
            <person name="Suttiyut T."/>
            <person name="Ogas R."/>
            <person name="Tomko P."/>
            <person name="Gavelis G."/>
            <person name="Widhalm J.R."/>
            <person name="Wisecaver J.H."/>
        </authorList>
    </citation>
    <scope>NUCLEOTIDE SEQUENCE</scope>
    <source>
        <strain evidence="3">ECLA1</strain>
    </source>
</reference>
<protein>
    <recommendedName>
        <fullName evidence="2">RNase H type-1 domain-containing protein</fullName>
    </recommendedName>
</protein>
<accession>A0AAE0Y6X4</accession>
<dbReference type="PANTHER" id="PTHR36688:SF2">
    <property type="entry name" value="ENDONUCLEASE_EXONUCLEASE_PHOSPHATASE DOMAIN-CONTAINING PROTEIN"/>
    <property type="match status" value="1"/>
</dbReference>
<sequence length="1098" mass="125258">MMLRNYDSSHGASSVESQAEEVPGSLPRRSPPKATGETKHKLKILQWNCESIRNKKLQLINKLKNADIDIACLQESHLQPHQKHGNRFIIRGFQTFKQDRKNGPKGGVITLVKNDIPASEVRVETGDRAEMVGVKIHLHNKEMLIYNCYCPPTKEHILHAMSISEHCMVVGDFNSHSPSWGYTVQDARGEEVEDWQTNSNLLLLNDAEDPPTYYSRSWLTTSTPDLAFATEEIALKTSRKVEDQLGGSDHRPITLTIDKLTQRRETPSFTRWNYKKANWDLFQLATNEMSQAINARSHKVDRTARYITEAILTAAKKTIPRGARKNYRPFWTDELEKLEDEVNKARKDAEENPNINNNIKLKETTARLRRETISSQRKGWQEKTASLNLEKDGSKLWNLVATLNGEKSKSGPIVLEKEGTTVTGKEAANVFIKQYAGVSDIEINKDRRRQVNLDILELKEASHGLKDTEMDRKFTNEELEQALRELKMKKSPGPDQVTNEMLVNLGNGMKRKLLQLFNTSWRSGRIPQAWKEATMTPIHKQGKSKDKAESYRPISLLSCLCKTMERMVNTRLTWYLENNNILIEEQAGFRKGRCTEDQITLISQSIEDGFQEKKNTVAVWIDMEKAFDRVWKKGLSYKLQKKLAGLEWGADSNILKKTYTGYVRPVLEYGVTSWGMAAKSNVQKVISVQNQNLRIITGGMKSTPIRIMESQSQIESMLDRRDRKLLTERTKYKAQPTSKMHKRINNLNKGRLKRSSFAKESKLIETENEIIQEIKNLTPLETHASTPPWEKQPEIEIRSHIRTIESKHKHSDLELKDLTSTYLNENFPKEEWIRVYTDGSAENAVTNGGSGVYIEMPDGKTTESSIPTGIHCSNYRAELEAIMEALTILGRITPSIPQAKAVILSDSRSVLEKLEVLRGAERQQLAKGFKNAVQNTQSLVLQWIPAHCGIEGNERADSLAKEGSQLEQIERDLMYSEVKTIIKNSMKNKWKESHPEFNRQDGVHQLNRRGQTTIFRLRTGHNRLRHHMNRVFKVGETNLCSCGEAAETAEHVLQNCQTYDALRQSIWNEAVDMTTKLYGPPHELERTAAFIAKAGIAV</sequence>
<dbReference type="InterPro" id="IPR002156">
    <property type="entry name" value="RNaseH_domain"/>
</dbReference>
<gene>
    <name evidence="3" type="ORF">RRG08_000013</name>
</gene>
<dbReference type="Gene3D" id="3.60.10.10">
    <property type="entry name" value="Endonuclease/exonuclease/phosphatase"/>
    <property type="match status" value="1"/>
</dbReference>
<dbReference type="InterPro" id="IPR000477">
    <property type="entry name" value="RT_dom"/>
</dbReference>
<dbReference type="InterPro" id="IPR036691">
    <property type="entry name" value="Endo/exonu/phosph_ase_sf"/>
</dbReference>
<dbReference type="Proteomes" id="UP001283361">
    <property type="component" value="Unassembled WGS sequence"/>
</dbReference>
<feature type="region of interest" description="Disordered" evidence="1">
    <location>
        <begin position="1"/>
        <end position="39"/>
    </location>
</feature>
<dbReference type="InterPro" id="IPR012337">
    <property type="entry name" value="RNaseH-like_sf"/>
</dbReference>
<dbReference type="PANTHER" id="PTHR36688">
    <property type="entry name" value="ENDO/EXONUCLEASE/PHOSPHATASE DOMAIN-CONTAINING PROTEIN"/>
    <property type="match status" value="1"/>
</dbReference>
<feature type="domain" description="RNase H type-1" evidence="2">
    <location>
        <begin position="829"/>
        <end position="965"/>
    </location>
</feature>
<dbReference type="SUPFAM" id="SSF56219">
    <property type="entry name" value="DNase I-like"/>
    <property type="match status" value="1"/>
</dbReference>
<name>A0AAE0Y6X4_9GAST</name>
<evidence type="ECO:0000256" key="1">
    <source>
        <dbReference type="SAM" id="MobiDB-lite"/>
    </source>
</evidence>
<proteinExistence type="predicted"/>
<dbReference type="SUPFAM" id="SSF53098">
    <property type="entry name" value="Ribonuclease H-like"/>
    <property type="match status" value="1"/>
</dbReference>
<organism evidence="3 4">
    <name type="scientific">Elysia crispata</name>
    <name type="common">lettuce slug</name>
    <dbReference type="NCBI Taxonomy" id="231223"/>
    <lineage>
        <taxon>Eukaryota</taxon>
        <taxon>Metazoa</taxon>
        <taxon>Spiralia</taxon>
        <taxon>Lophotrochozoa</taxon>
        <taxon>Mollusca</taxon>
        <taxon>Gastropoda</taxon>
        <taxon>Heterobranchia</taxon>
        <taxon>Euthyneura</taxon>
        <taxon>Panpulmonata</taxon>
        <taxon>Sacoglossa</taxon>
        <taxon>Placobranchoidea</taxon>
        <taxon>Plakobranchidae</taxon>
        <taxon>Elysia</taxon>
    </lineage>
</organism>
<comment type="caution">
    <text evidence="3">The sequence shown here is derived from an EMBL/GenBank/DDBJ whole genome shotgun (WGS) entry which is preliminary data.</text>
</comment>
<dbReference type="Pfam" id="PF00075">
    <property type="entry name" value="RNase_H"/>
    <property type="match status" value="1"/>
</dbReference>
<evidence type="ECO:0000313" key="4">
    <source>
        <dbReference type="Proteomes" id="UP001283361"/>
    </source>
</evidence>
<dbReference type="InterPro" id="IPR036397">
    <property type="entry name" value="RNaseH_sf"/>
</dbReference>
<dbReference type="Pfam" id="PF14529">
    <property type="entry name" value="Exo_endo_phos_2"/>
    <property type="match status" value="1"/>
</dbReference>
<feature type="compositionally biased region" description="Polar residues" evidence="1">
    <location>
        <begin position="1"/>
        <end position="17"/>
    </location>
</feature>
<evidence type="ECO:0000313" key="3">
    <source>
        <dbReference type="EMBL" id="KAK3734098.1"/>
    </source>
</evidence>
<evidence type="ECO:0000259" key="2">
    <source>
        <dbReference type="PROSITE" id="PS50879"/>
    </source>
</evidence>
<dbReference type="GO" id="GO:0004523">
    <property type="term" value="F:RNA-DNA hybrid ribonuclease activity"/>
    <property type="evidence" value="ECO:0007669"/>
    <property type="project" value="InterPro"/>
</dbReference>
<dbReference type="InterPro" id="IPR052560">
    <property type="entry name" value="RdDP_mobile_element"/>
</dbReference>